<feature type="compositionally biased region" description="Low complexity" evidence="1">
    <location>
        <begin position="1"/>
        <end position="17"/>
    </location>
</feature>
<reference evidence="2 3" key="1">
    <citation type="journal article" date="2020" name="Nature">
        <title>Six reference-quality genomes reveal evolution of bat adaptations.</title>
        <authorList>
            <person name="Jebb D."/>
            <person name="Huang Z."/>
            <person name="Pippel M."/>
            <person name="Hughes G.M."/>
            <person name="Lavrichenko K."/>
            <person name="Devanna P."/>
            <person name="Winkler S."/>
            <person name="Jermiin L.S."/>
            <person name="Skirmuntt E.C."/>
            <person name="Katzourakis A."/>
            <person name="Burkitt-Gray L."/>
            <person name="Ray D.A."/>
            <person name="Sullivan K.A.M."/>
            <person name="Roscito J.G."/>
            <person name="Kirilenko B.M."/>
            <person name="Davalos L.M."/>
            <person name="Corthals A.P."/>
            <person name="Power M.L."/>
            <person name="Jones G."/>
            <person name="Ransome R.D."/>
            <person name="Dechmann D.K.N."/>
            <person name="Locatelli A.G."/>
            <person name="Puechmaille S.J."/>
            <person name="Fedrigo O."/>
            <person name="Jarvis E.D."/>
            <person name="Hiller M."/>
            <person name="Vernes S.C."/>
            <person name="Myers E.W."/>
            <person name="Teeling E.C."/>
        </authorList>
    </citation>
    <scope>NUCLEOTIDE SEQUENCE [LARGE SCALE GENOMIC DNA]</scope>
    <source>
        <strain evidence="2">MMolMol1</strain>
        <tissue evidence="2">Muscle</tissue>
    </source>
</reference>
<gene>
    <name evidence="2" type="ORF">HJG59_008392</name>
</gene>
<protein>
    <submittedName>
        <fullName evidence="2">Uncharacterized protein</fullName>
    </submittedName>
</protein>
<organism evidence="2 3">
    <name type="scientific">Molossus molossus</name>
    <name type="common">Pallas' mastiff bat</name>
    <name type="synonym">Vespertilio molossus</name>
    <dbReference type="NCBI Taxonomy" id="27622"/>
    <lineage>
        <taxon>Eukaryota</taxon>
        <taxon>Metazoa</taxon>
        <taxon>Chordata</taxon>
        <taxon>Craniata</taxon>
        <taxon>Vertebrata</taxon>
        <taxon>Euteleostomi</taxon>
        <taxon>Mammalia</taxon>
        <taxon>Eutheria</taxon>
        <taxon>Laurasiatheria</taxon>
        <taxon>Chiroptera</taxon>
        <taxon>Yangochiroptera</taxon>
        <taxon>Molossidae</taxon>
        <taxon>Molossus</taxon>
    </lineage>
</organism>
<accession>A0A7J8FS97</accession>
<dbReference type="InParanoid" id="A0A7J8FS97"/>
<name>A0A7J8FS97_MOLMO</name>
<evidence type="ECO:0000313" key="2">
    <source>
        <dbReference type="EMBL" id="KAF6450520.1"/>
    </source>
</evidence>
<dbReference type="EMBL" id="JACASF010000011">
    <property type="protein sequence ID" value="KAF6450520.1"/>
    <property type="molecule type" value="Genomic_DNA"/>
</dbReference>
<proteinExistence type="predicted"/>
<sequence>MSRVTGGPAPGRRSSSGDWGGSGRCAGAGGVRARVHLLVQFSSTLSLRLHWAKLGWPSCAGISQRGPRCGSSVGSPNKSGGGVLIKEGSSWCDRVGDWKLGEFFISRQSRHLRAQAENSCGSEAGCRVDTVALRSLHVTLTTRTEDRCLLEAVALQRALLVLGPSSPFSGSSEDPVCRRKVASAGVFSLLGFSLAQDVYVQPRSAECYHCFLDSLSCPAPTYRTSTSTCCQVSR</sequence>
<keyword evidence="3" id="KW-1185">Reference proteome</keyword>
<comment type="caution">
    <text evidence="2">The sequence shown here is derived from an EMBL/GenBank/DDBJ whole genome shotgun (WGS) entry which is preliminary data.</text>
</comment>
<dbReference type="AlphaFoldDB" id="A0A7J8FS97"/>
<evidence type="ECO:0000313" key="3">
    <source>
        <dbReference type="Proteomes" id="UP000550707"/>
    </source>
</evidence>
<feature type="region of interest" description="Disordered" evidence="1">
    <location>
        <begin position="1"/>
        <end position="22"/>
    </location>
</feature>
<evidence type="ECO:0000256" key="1">
    <source>
        <dbReference type="SAM" id="MobiDB-lite"/>
    </source>
</evidence>
<dbReference type="Proteomes" id="UP000550707">
    <property type="component" value="Unassembled WGS sequence"/>
</dbReference>